<feature type="compositionally biased region" description="Low complexity" evidence="4">
    <location>
        <begin position="76"/>
        <end position="92"/>
    </location>
</feature>
<dbReference type="EMBL" id="OZ019895">
    <property type="protein sequence ID" value="CAK9219755.1"/>
    <property type="molecule type" value="Genomic_DNA"/>
</dbReference>
<dbReference type="Proteomes" id="UP001497512">
    <property type="component" value="Chromosome 3"/>
</dbReference>
<feature type="region of interest" description="Disordered" evidence="4">
    <location>
        <begin position="411"/>
        <end position="433"/>
    </location>
</feature>
<proteinExistence type="predicted"/>
<evidence type="ECO:0000259" key="5">
    <source>
        <dbReference type="Pfam" id="PF13874"/>
    </source>
</evidence>
<keyword evidence="3" id="KW-0539">Nucleus</keyword>
<feature type="domain" description="Nucleoporin Nup54 alpha-helical" evidence="5">
    <location>
        <begin position="206"/>
        <end position="351"/>
    </location>
</feature>
<name>A0ABP0UEF4_9BRYO</name>
<dbReference type="InterPro" id="IPR024864">
    <property type="entry name" value="Nup54/Nup57/Nup44"/>
</dbReference>
<dbReference type="Pfam" id="PF13874">
    <property type="entry name" value="Nup54"/>
    <property type="match status" value="1"/>
</dbReference>
<evidence type="ECO:0000256" key="1">
    <source>
        <dbReference type="ARBA" id="ARBA00004123"/>
    </source>
</evidence>
<feature type="region of interest" description="Disordered" evidence="4">
    <location>
        <begin position="1"/>
        <end position="23"/>
    </location>
</feature>
<evidence type="ECO:0000313" key="6">
    <source>
        <dbReference type="EMBL" id="CAK9219755.1"/>
    </source>
</evidence>
<feature type="compositionally biased region" description="Polar residues" evidence="4">
    <location>
        <begin position="417"/>
        <end position="431"/>
    </location>
</feature>
<protein>
    <recommendedName>
        <fullName evidence="5">Nucleoporin Nup54 alpha-helical domain-containing protein</fullName>
    </recommendedName>
</protein>
<gene>
    <name evidence="6" type="ORF">CSSPTR1EN2_LOCUS14824</name>
</gene>
<feature type="compositionally biased region" description="Polar residues" evidence="4">
    <location>
        <begin position="93"/>
        <end position="122"/>
    </location>
</feature>
<accession>A0ABP0UEF4</accession>
<dbReference type="PANTHER" id="PTHR13000">
    <property type="entry name" value="NUCLEOPORIN P54"/>
    <property type="match status" value="1"/>
</dbReference>
<evidence type="ECO:0000256" key="4">
    <source>
        <dbReference type="SAM" id="MobiDB-lite"/>
    </source>
</evidence>
<evidence type="ECO:0000256" key="2">
    <source>
        <dbReference type="ARBA" id="ARBA00022448"/>
    </source>
</evidence>
<dbReference type="PANTHER" id="PTHR13000:SF0">
    <property type="entry name" value="NUCLEOPORIN P54"/>
    <property type="match status" value="1"/>
</dbReference>
<dbReference type="InterPro" id="IPR025712">
    <property type="entry name" value="Nup54_alpha-helical_dom"/>
</dbReference>
<evidence type="ECO:0000256" key="3">
    <source>
        <dbReference type="ARBA" id="ARBA00023242"/>
    </source>
</evidence>
<feature type="region of interest" description="Disordered" evidence="4">
    <location>
        <begin position="73"/>
        <end position="122"/>
    </location>
</feature>
<keyword evidence="7" id="KW-1185">Reference proteome</keyword>
<evidence type="ECO:0000313" key="7">
    <source>
        <dbReference type="Proteomes" id="UP001497512"/>
    </source>
</evidence>
<comment type="subcellular location">
    <subcellularLocation>
        <location evidence="1">Nucleus</location>
    </subcellularLocation>
</comment>
<keyword evidence="2" id="KW-0813">Transport</keyword>
<sequence>MSSLFGSLTPQQQPTSSLFGSSLQNTFSQTPAFGQTQQSAAQSSTPVFGQTQSSIFGQTSGQQATGSLFGQTQSLFGQTPQTPTFGQTPQTPVFGQTQPQAQSSLFGGQPQQTSIFGQPQASQATFVQQQPSVLQSQPFGIPQQQSPFFNNAQITTQMAPIAPLVVPLPDREIQAIVDAYKDEPGNPQYAFKHLLLSVTDPAARVKPVGVSDIMWAEAMNKLEGMDSTDRERLWPELVHGFKDLSRRVKLQDEAITADVQRLQATEANVKLLRRHFETDTLPWIQRLHQKEQELQRRLLKVVRIVEALEGKGLHMTLTQGEAQLGDYLQGVMHQLQGASAELPRRVEALLSTSRMQVGVGGRLQAALLGPGKIENQSLAEMHEVLRQQTEAISCLALVLKRDMRDIEIITSKDTERTTGQSGKNSQRNTGSLAIVPSRKFPTRLL</sequence>
<organism evidence="6 7">
    <name type="scientific">Sphagnum troendelagicum</name>
    <dbReference type="NCBI Taxonomy" id="128251"/>
    <lineage>
        <taxon>Eukaryota</taxon>
        <taxon>Viridiplantae</taxon>
        <taxon>Streptophyta</taxon>
        <taxon>Embryophyta</taxon>
        <taxon>Bryophyta</taxon>
        <taxon>Sphagnophytina</taxon>
        <taxon>Sphagnopsida</taxon>
        <taxon>Sphagnales</taxon>
        <taxon>Sphagnaceae</taxon>
        <taxon>Sphagnum</taxon>
    </lineage>
</organism>
<reference evidence="6" key="1">
    <citation type="submission" date="2024-02" db="EMBL/GenBank/DDBJ databases">
        <authorList>
            <consortium name="ELIXIR-Norway"/>
            <consortium name="Elixir Norway"/>
        </authorList>
    </citation>
    <scope>NUCLEOTIDE SEQUENCE</scope>
</reference>